<dbReference type="SUPFAM" id="SSF55271">
    <property type="entry name" value="DNA repair protein MutS, domain I"/>
    <property type="match status" value="1"/>
</dbReference>
<dbReference type="Gene3D" id="3.40.50.300">
    <property type="entry name" value="P-loop containing nucleotide triphosphate hydrolases"/>
    <property type="match status" value="1"/>
</dbReference>
<protein>
    <submittedName>
        <fullName evidence="6">DNA mismatch repair protein</fullName>
    </submittedName>
</protein>
<evidence type="ECO:0000256" key="2">
    <source>
        <dbReference type="ARBA" id="ARBA00022763"/>
    </source>
</evidence>
<evidence type="ECO:0000256" key="4">
    <source>
        <dbReference type="ARBA" id="ARBA00023125"/>
    </source>
</evidence>
<comment type="caution">
    <text evidence="6">The sequence shown here is derived from an EMBL/GenBank/DDBJ whole genome shotgun (WGS) entry which is preliminary data.</text>
</comment>
<evidence type="ECO:0000259" key="5">
    <source>
        <dbReference type="SMART" id="SM00534"/>
    </source>
</evidence>
<dbReference type="GO" id="GO:0005634">
    <property type="term" value="C:nucleus"/>
    <property type="evidence" value="ECO:0007669"/>
    <property type="project" value="TreeGrafter"/>
</dbReference>
<organism evidence="6 7">
    <name type="scientific">Babesia ovis</name>
    <dbReference type="NCBI Taxonomy" id="5869"/>
    <lineage>
        <taxon>Eukaryota</taxon>
        <taxon>Sar</taxon>
        <taxon>Alveolata</taxon>
        <taxon>Apicomplexa</taxon>
        <taxon>Aconoidasida</taxon>
        <taxon>Piroplasmida</taxon>
        <taxon>Babesiidae</taxon>
        <taxon>Babesia</taxon>
    </lineage>
</organism>
<dbReference type="GO" id="GO:0030983">
    <property type="term" value="F:mismatched DNA binding"/>
    <property type="evidence" value="ECO:0007669"/>
    <property type="project" value="InterPro"/>
</dbReference>
<keyword evidence="7" id="KW-1185">Reference proteome</keyword>
<keyword evidence="1" id="KW-0547">Nucleotide-binding</keyword>
<dbReference type="GO" id="GO:0005739">
    <property type="term" value="C:mitochondrion"/>
    <property type="evidence" value="ECO:0007669"/>
    <property type="project" value="TreeGrafter"/>
</dbReference>
<dbReference type="PANTHER" id="PTHR11361:SF82">
    <property type="entry name" value="DNA MISMATCH REPAIR PROTEIN MSH1, MITOCHONDRIAL"/>
    <property type="match status" value="1"/>
</dbReference>
<dbReference type="InterPro" id="IPR016151">
    <property type="entry name" value="DNA_mismatch_repair_MutS_N"/>
</dbReference>
<dbReference type="GO" id="GO:0005524">
    <property type="term" value="F:ATP binding"/>
    <property type="evidence" value="ECO:0007669"/>
    <property type="project" value="UniProtKB-KW"/>
</dbReference>
<dbReference type="PANTHER" id="PTHR11361">
    <property type="entry name" value="DNA MISMATCH REPAIR PROTEIN MUTS FAMILY MEMBER"/>
    <property type="match status" value="1"/>
</dbReference>
<dbReference type="AlphaFoldDB" id="A0A9W5TCK4"/>
<dbReference type="InterPro" id="IPR027417">
    <property type="entry name" value="P-loop_NTPase"/>
</dbReference>
<accession>A0A9W5TCK4</accession>
<dbReference type="GO" id="GO:0006298">
    <property type="term" value="P:mismatch repair"/>
    <property type="evidence" value="ECO:0007669"/>
    <property type="project" value="InterPro"/>
</dbReference>
<reference evidence="6" key="1">
    <citation type="submission" date="2019-12" db="EMBL/GenBank/DDBJ databases">
        <title>Genome sequence of Babesia ovis.</title>
        <authorList>
            <person name="Yamagishi J."/>
            <person name="Sevinc F."/>
            <person name="Xuan X."/>
        </authorList>
    </citation>
    <scope>NUCLEOTIDE SEQUENCE</scope>
    <source>
        <strain evidence="6">Selcuk</strain>
    </source>
</reference>
<dbReference type="OrthoDB" id="10252754at2759"/>
<gene>
    <name evidence="6" type="ORF">BaOVIS_016320</name>
</gene>
<keyword evidence="4" id="KW-0238">DNA-binding</keyword>
<dbReference type="InterPro" id="IPR045076">
    <property type="entry name" value="MutS"/>
</dbReference>
<dbReference type="GO" id="GO:0140664">
    <property type="term" value="F:ATP-dependent DNA damage sensor activity"/>
    <property type="evidence" value="ECO:0007669"/>
    <property type="project" value="InterPro"/>
</dbReference>
<dbReference type="InterPro" id="IPR000432">
    <property type="entry name" value="DNA_mismatch_repair_MutS_C"/>
</dbReference>
<feature type="domain" description="DNA mismatch repair proteins mutS family" evidence="5">
    <location>
        <begin position="705"/>
        <end position="932"/>
    </location>
</feature>
<dbReference type="EMBL" id="BLIY01000013">
    <property type="protein sequence ID" value="GFE54228.1"/>
    <property type="molecule type" value="Genomic_DNA"/>
</dbReference>
<evidence type="ECO:0000256" key="3">
    <source>
        <dbReference type="ARBA" id="ARBA00022840"/>
    </source>
</evidence>
<evidence type="ECO:0000313" key="7">
    <source>
        <dbReference type="Proteomes" id="UP001057455"/>
    </source>
</evidence>
<dbReference type="SUPFAM" id="SSF52540">
    <property type="entry name" value="P-loop containing nucleoside triphosphate hydrolases"/>
    <property type="match status" value="1"/>
</dbReference>
<keyword evidence="3" id="KW-0067">ATP-binding</keyword>
<keyword evidence="2" id="KW-0227">DNA damage</keyword>
<dbReference type="Pfam" id="PF00488">
    <property type="entry name" value="MutS_V"/>
    <property type="match status" value="1"/>
</dbReference>
<dbReference type="SMART" id="SM00534">
    <property type="entry name" value="MUTSac"/>
    <property type="match status" value="1"/>
</dbReference>
<name>A0A9W5TCK4_BABOV</name>
<evidence type="ECO:0000313" key="6">
    <source>
        <dbReference type="EMBL" id="GFE54228.1"/>
    </source>
</evidence>
<proteinExistence type="predicted"/>
<sequence length="1103" mass="121926">MHTLLLRAKIAARACVANSRRQLVVEVAKCRCFVTATNLEIGTLLQSKLKNLKNAQARDLAARMAQKKICLRGTKPDALAEALSRARARHPGHVIVTQMEDTYEAHGADAILCIEYCGLEPTGDTWHVEIPADQLQNVANTMKLHGIGVTVYNLVSALESDHDEEDTMVVKKTLLFSHDLAPTEGHVTAERNGGKQKGHLAKAFGVTHNKGGYSISTIDLVRRKVEIRERLTLGAALTLLQSADGRVVIFQNGKLPVKKLLMQVPTVLHYEPLQGHSSSEGFHQAACRNIKTRLGITGGFRVAKITSTGLRNPLDRETVAILGLDAECNTRLGKTKGLHGHMLPDSAPTYMKLYMKFLLSHLMPPAVAENVRFLSGRLANIQVPVLDIKPVSAAKVRMLISQYKVDPTWLNTVEETLKAFIYYTKSLAPVVTKKLHEVASGDLNITYKLEKLKTDVEKCLEIVGSGIGDTDVTVTPPITGIDAIDELFNNEETPFGHLHPSGIMRERYQVDHSACQLLDAVTKAYMLPLELEHYDITQVRKRRQEVSSKIRALIDETMVSRGSHQESNIVVNDHFVLLKKVDQVPDHTQLYSVDTIIGNERIRGYVSPAVTEALVNYRNQCTIANTKANEVVTQIIKAMAPYAQAILLAAHFVVVIQTLAAHVGMALSKKWTLPTITSGTEMVWKNLVPLFDEPDDAIPFVVYIDGVHILQGSNNSGRTTLITTILGACIAAQSGLYVPCINGSKLPKYSNIVYYSPLKGSGAGDTSPFAYNIKTLEAVIDNANEESLVLIDDLGSNVDWEHGKAMLSVVATKLLEKGCSAIITTNMGSCIDNESNRLHHNNLVLKNGSLRLGNAEEKFYFQPRLQNSTLLTDILQRVHEYGHQETEHTGAKRQPKIDLDTKSNVDILMAPLEPNLPQESKRVVRLVVQTIEQLHICPNVKNFVHIFPDCIPPPMLNNVPVVYILIIPLLGSTHSFRSEVDSRNVLADGEATVAIYVGESGNLEMRLKAHRAKIKSTVDEYMGNTFMNHEPEMTAYIRSKSDIGNTASLLHWSAAHTIAVKVPTRKDAKTNERRLIKQLYMLQGDIVLLSQQDGVYRELAAID</sequence>
<evidence type="ECO:0000256" key="1">
    <source>
        <dbReference type="ARBA" id="ARBA00022741"/>
    </source>
</evidence>
<dbReference type="GO" id="GO:0043504">
    <property type="term" value="P:mitochondrial DNA repair"/>
    <property type="evidence" value="ECO:0007669"/>
    <property type="project" value="TreeGrafter"/>
</dbReference>
<dbReference type="Proteomes" id="UP001057455">
    <property type="component" value="Unassembled WGS sequence"/>
</dbReference>